<comment type="caution">
    <text evidence="2">The sequence shown here is derived from an EMBL/GenBank/DDBJ whole genome shotgun (WGS) entry which is preliminary data.</text>
</comment>
<evidence type="ECO:0000313" key="3">
    <source>
        <dbReference type="Proteomes" id="UP001346149"/>
    </source>
</evidence>
<accession>A0AAN7M7S8</accession>
<sequence length="103" mass="11321">METPNSSMRRVRISRTAAASNNKNMPISSEGGDLEQDLSKSREEKNGKRRDLQQEESNKHSALVDITNNSPIVGLATRRLPTPSSYFSKDRSSRGEAMATPGS</sequence>
<feature type="region of interest" description="Disordered" evidence="1">
    <location>
        <begin position="1"/>
        <end position="103"/>
    </location>
</feature>
<feature type="compositionally biased region" description="Polar residues" evidence="1">
    <location>
        <begin position="17"/>
        <end position="27"/>
    </location>
</feature>
<dbReference type="PANTHER" id="PTHR47512:SF3">
    <property type="entry name" value="CHALCONE-FLAVONONE ISOMERASE FAMILY PROTEIN"/>
    <property type="match status" value="1"/>
</dbReference>
<keyword evidence="3" id="KW-1185">Reference proteome</keyword>
<dbReference type="AlphaFoldDB" id="A0AAN7M7S8"/>
<dbReference type="Proteomes" id="UP001346149">
    <property type="component" value="Unassembled WGS sequence"/>
</dbReference>
<dbReference type="EMBL" id="JAXQNO010000009">
    <property type="protein sequence ID" value="KAK4791140.1"/>
    <property type="molecule type" value="Genomic_DNA"/>
</dbReference>
<name>A0AAN7M7S8_TRANT</name>
<protein>
    <submittedName>
        <fullName evidence="2">Uncharacterized protein</fullName>
    </submittedName>
</protein>
<dbReference type="PANTHER" id="PTHR47512">
    <property type="entry name" value="EXPRESSED PROTEIN"/>
    <property type="match status" value="1"/>
</dbReference>
<evidence type="ECO:0000256" key="1">
    <source>
        <dbReference type="SAM" id="MobiDB-lite"/>
    </source>
</evidence>
<reference evidence="2 3" key="1">
    <citation type="journal article" date="2023" name="Hortic Res">
        <title>Pangenome of water caltrop reveals structural variations and asymmetric subgenome divergence after allopolyploidization.</title>
        <authorList>
            <person name="Zhang X."/>
            <person name="Chen Y."/>
            <person name="Wang L."/>
            <person name="Yuan Y."/>
            <person name="Fang M."/>
            <person name="Shi L."/>
            <person name="Lu R."/>
            <person name="Comes H.P."/>
            <person name="Ma Y."/>
            <person name="Chen Y."/>
            <person name="Huang G."/>
            <person name="Zhou Y."/>
            <person name="Zheng Z."/>
            <person name="Qiu Y."/>
        </authorList>
    </citation>
    <scope>NUCLEOTIDE SEQUENCE [LARGE SCALE GENOMIC DNA]</scope>
    <source>
        <strain evidence="2">F231</strain>
    </source>
</reference>
<proteinExistence type="predicted"/>
<feature type="compositionally biased region" description="Basic and acidic residues" evidence="1">
    <location>
        <begin position="37"/>
        <end position="59"/>
    </location>
</feature>
<organism evidence="2 3">
    <name type="scientific">Trapa natans</name>
    <name type="common">Water chestnut</name>
    <dbReference type="NCBI Taxonomy" id="22666"/>
    <lineage>
        <taxon>Eukaryota</taxon>
        <taxon>Viridiplantae</taxon>
        <taxon>Streptophyta</taxon>
        <taxon>Embryophyta</taxon>
        <taxon>Tracheophyta</taxon>
        <taxon>Spermatophyta</taxon>
        <taxon>Magnoliopsida</taxon>
        <taxon>eudicotyledons</taxon>
        <taxon>Gunneridae</taxon>
        <taxon>Pentapetalae</taxon>
        <taxon>rosids</taxon>
        <taxon>malvids</taxon>
        <taxon>Myrtales</taxon>
        <taxon>Lythraceae</taxon>
        <taxon>Trapa</taxon>
    </lineage>
</organism>
<gene>
    <name evidence="2" type="ORF">SAY86_031553</name>
</gene>
<evidence type="ECO:0000313" key="2">
    <source>
        <dbReference type="EMBL" id="KAK4791140.1"/>
    </source>
</evidence>